<comment type="caution">
    <text evidence="2">The sequence shown here is derived from an EMBL/GenBank/DDBJ whole genome shotgun (WGS) entry which is preliminary data.</text>
</comment>
<evidence type="ECO:0000313" key="3">
    <source>
        <dbReference type="Proteomes" id="UP001595645"/>
    </source>
</evidence>
<gene>
    <name evidence="2" type="ORF">ACFOSH_19295</name>
</gene>
<evidence type="ECO:0000256" key="1">
    <source>
        <dbReference type="SAM" id="MobiDB-lite"/>
    </source>
</evidence>
<organism evidence="2 3">
    <name type="scientific">Amycolatopsis speibonae</name>
    <dbReference type="NCBI Taxonomy" id="1450224"/>
    <lineage>
        <taxon>Bacteria</taxon>
        <taxon>Bacillati</taxon>
        <taxon>Actinomycetota</taxon>
        <taxon>Actinomycetes</taxon>
        <taxon>Pseudonocardiales</taxon>
        <taxon>Pseudonocardiaceae</taxon>
        <taxon>Amycolatopsis</taxon>
    </lineage>
</organism>
<evidence type="ECO:0000313" key="2">
    <source>
        <dbReference type="EMBL" id="MFC3451584.1"/>
    </source>
</evidence>
<evidence type="ECO:0008006" key="4">
    <source>
        <dbReference type="Google" id="ProtNLM"/>
    </source>
</evidence>
<dbReference type="RefSeq" id="WP_378240350.1">
    <property type="nucleotide sequence ID" value="NZ_JBHRWK010000025.1"/>
</dbReference>
<accession>A0ABV7NXL4</accession>
<name>A0ABV7NXL4_9PSEU</name>
<dbReference type="Proteomes" id="UP001595645">
    <property type="component" value="Unassembled WGS sequence"/>
</dbReference>
<reference evidence="3" key="1">
    <citation type="journal article" date="2019" name="Int. J. Syst. Evol. Microbiol.">
        <title>The Global Catalogue of Microorganisms (GCM) 10K type strain sequencing project: providing services to taxonomists for standard genome sequencing and annotation.</title>
        <authorList>
            <consortium name="The Broad Institute Genomics Platform"/>
            <consortium name="The Broad Institute Genome Sequencing Center for Infectious Disease"/>
            <person name="Wu L."/>
            <person name="Ma J."/>
        </authorList>
    </citation>
    <scope>NUCLEOTIDE SEQUENCE [LARGE SCALE GENOMIC DNA]</scope>
    <source>
        <strain evidence="3">CGMCC 4.7676</strain>
    </source>
</reference>
<protein>
    <recommendedName>
        <fullName evidence="4">ANTAR domain-containing protein</fullName>
    </recommendedName>
</protein>
<feature type="region of interest" description="Disordered" evidence="1">
    <location>
        <begin position="58"/>
        <end position="80"/>
    </location>
</feature>
<proteinExistence type="predicted"/>
<keyword evidence="3" id="KW-1185">Reference proteome</keyword>
<sequence length="80" mass="8487">MDKADRELLAGLAKVNTEIGEVTLRLLTLQPSNEHYAAGLRRLGRDLVKTGAALARRASELDGQEQPAELLSGAPPPSAP</sequence>
<dbReference type="EMBL" id="JBHRWK010000025">
    <property type="protein sequence ID" value="MFC3451584.1"/>
    <property type="molecule type" value="Genomic_DNA"/>
</dbReference>